<feature type="compositionally biased region" description="Basic and acidic residues" evidence="1">
    <location>
        <begin position="11"/>
        <end position="21"/>
    </location>
</feature>
<comment type="caution">
    <text evidence="2">The sequence shown here is derived from an EMBL/GenBank/DDBJ whole genome shotgun (WGS) entry which is preliminary data.</text>
</comment>
<reference evidence="2 3" key="1">
    <citation type="submission" date="2023-09" db="EMBL/GenBank/DDBJ databases">
        <title>Multi-omics analysis of a traditional fermented food reveals byproduct-associated fungal strains for waste-to-food upcycling.</title>
        <authorList>
            <consortium name="Lawrence Berkeley National Laboratory"/>
            <person name="Rekdal V.M."/>
            <person name="Villalobos-Escobedo J.M."/>
            <person name="Rodriguez-Valeron N."/>
            <person name="Garcia M.O."/>
            <person name="Vasquez D.P."/>
            <person name="Damayanti I."/>
            <person name="Sorensen P.M."/>
            <person name="Baidoo E.E."/>
            <person name="De Carvalho A.C."/>
            <person name="Riley R."/>
            <person name="Lipzen A."/>
            <person name="He G."/>
            <person name="Yan M."/>
            <person name="Haridas S."/>
            <person name="Daum C."/>
            <person name="Yoshinaga Y."/>
            <person name="Ng V."/>
            <person name="Grigoriev I.V."/>
            <person name="Munk R."/>
            <person name="Nuraida L."/>
            <person name="Wijaya C.H."/>
            <person name="Morales P.-C."/>
            <person name="Keasling J.D."/>
        </authorList>
    </citation>
    <scope>NUCLEOTIDE SEQUENCE [LARGE SCALE GENOMIC DNA]</scope>
    <source>
        <strain evidence="2 3">FGSC 2613</strain>
    </source>
</reference>
<dbReference type="CDD" id="cd15489">
    <property type="entry name" value="PHD_SF"/>
    <property type="match status" value="1"/>
</dbReference>
<dbReference type="Proteomes" id="UP001451303">
    <property type="component" value="Unassembled WGS sequence"/>
</dbReference>
<protein>
    <recommendedName>
        <fullName evidence="4">Phorbol-ester/DAG-type domain-containing protein</fullName>
    </recommendedName>
</protein>
<evidence type="ECO:0000256" key="1">
    <source>
        <dbReference type="SAM" id="MobiDB-lite"/>
    </source>
</evidence>
<feature type="region of interest" description="Disordered" evidence="1">
    <location>
        <begin position="1"/>
        <end position="21"/>
    </location>
</feature>
<dbReference type="EMBL" id="JAVLET010000003">
    <property type="protein sequence ID" value="KAL0471567.1"/>
    <property type="molecule type" value="Genomic_DNA"/>
</dbReference>
<accession>A0ABR3DGR2</accession>
<sequence>MPLPWLQDVDPAERLPDDTKWEDHDESTLWKQCKLRGLDGRVKKDGDALQLLNAVKRYEVEWISIPRNKHSDLELHVLRCPRRLQHASYLGSAELAEYFANAPPAFKPQKCVSAQDINNTISNKNCQLCFKEVNPGGEVKRCQICCRIAHQQCHDIYRTRKAACEGNNGCLLCCPHCPWNPSNLEVKAELVPIEVKKEPRMSRDQPATADDTLSSATKQKVRKLKQKFRKLRSQLRRRPASRVMSSLRYGRLAGKVGRKGAKYRRNKLIMAVKKTLKSEDVQTKDEDKATVFKEEVESPVKIIKVKKTKKVKSKPMVISLL</sequence>
<keyword evidence="3" id="KW-1185">Reference proteome</keyword>
<evidence type="ECO:0000313" key="2">
    <source>
        <dbReference type="EMBL" id="KAL0471567.1"/>
    </source>
</evidence>
<evidence type="ECO:0008006" key="4">
    <source>
        <dbReference type="Google" id="ProtNLM"/>
    </source>
</evidence>
<feature type="region of interest" description="Disordered" evidence="1">
    <location>
        <begin position="197"/>
        <end position="218"/>
    </location>
</feature>
<organism evidence="2 3">
    <name type="scientific">Neurospora intermedia</name>
    <dbReference type="NCBI Taxonomy" id="5142"/>
    <lineage>
        <taxon>Eukaryota</taxon>
        <taxon>Fungi</taxon>
        <taxon>Dikarya</taxon>
        <taxon>Ascomycota</taxon>
        <taxon>Pezizomycotina</taxon>
        <taxon>Sordariomycetes</taxon>
        <taxon>Sordariomycetidae</taxon>
        <taxon>Sordariales</taxon>
        <taxon>Sordariaceae</taxon>
        <taxon>Neurospora</taxon>
    </lineage>
</organism>
<proteinExistence type="predicted"/>
<name>A0ABR3DGR2_NEUIN</name>
<evidence type="ECO:0000313" key="3">
    <source>
        <dbReference type="Proteomes" id="UP001451303"/>
    </source>
</evidence>
<gene>
    <name evidence="2" type="ORF">QR685DRAFT_595941</name>
</gene>